<reference evidence="1 2" key="1">
    <citation type="submission" date="2014-06" db="EMBL/GenBank/DDBJ databases">
        <title>Draft genome sequence of the putrescine producing strain Lactococcus lactis subsp cremoris GE214.</title>
        <authorList>
            <person name="Ladero V."/>
            <person name="Linares D.M."/>
            <person name="del Rio B."/>
            <person name="Mayo B."/>
            <person name="Martin M.C."/>
            <person name="Fernandez M."/>
            <person name="Alvarez M.A."/>
        </authorList>
    </citation>
    <scope>NUCLEOTIDE SEQUENCE [LARGE SCALE GENOMIC DNA]</scope>
    <source>
        <strain evidence="1 2">GE214</strain>
    </source>
</reference>
<evidence type="ECO:0000313" key="1">
    <source>
        <dbReference type="EMBL" id="KEY62013.1"/>
    </source>
</evidence>
<name>A0A084A9N4_LACLC</name>
<dbReference type="EMBL" id="AZSI01000084">
    <property type="protein sequence ID" value="KEY62013.1"/>
    <property type="molecule type" value="Genomic_DNA"/>
</dbReference>
<organism evidence="1 2">
    <name type="scientific">Lactococcus cremoris subsp. cremoris GE214</name>
    <dbReference type="NCBI Taxonomy" id="1415168"/>
    <lineage>
        <taxon>Bacteria</taxon>
        <taxon>Bacillati</taxon>
        <taxon>Bacillota</taxon>
        <taxon>Bacilli</taxon>
        <taxon>Lactobacillales</taxon>
        <taxon>Streptococcaceae</taxon>
        <taxon>Lactococcus</taxon>
        <taxon>Lactococcus cremoris subsp. cremoris</taxon>
    </lineage>
</organism>
<gene>
    <name evidence="1" type="ORF">U725_01852</name>
</gene>
<accession>A0A084A9N4</accession>
<comment type="caution">
    <text evidence="1">The sequence shown here is derived from an EMBL/GenBank/DDBJ whole genome shotgun (WGS) entry which is preliminary data.</text>
</comment>
<evidence type="ECO:0000313" key="2">
    <source>
        <dbReference type="Proteomes" id="UP000028401"/>
    </source>
</evidence>
<sequence length="106" mass="12905">MCEKSREGSNPFFPMIKWTVGWKLAVFCSFELFKRWRIMTRLTREELEKIIDENPLRSLSSIGEETGNSRVAIEKWLKTYQLDEYRNRKIKRLRGDKARKRRDYQN</sequence>
<protein>
    <submittedName>
        <fullName evidence="1">Uncharacterized protein</fullName>
    </submittedName>
</protein>
<proteinExistence type="predicted"/>
<dbReference type="Proteomes" id="UP000028401">
    <property type="component" value="Unassembled WGS sequence"/>
</dbReference>
<dbReference type="PATRIC" id="fig|1415168.3.peg.1922"/>
<dbReference type="AlphaFoldDB" id="A0A084A9N4"/>